<evidence type="ECO:0000313" key="2">
    <source>
        <dbReference type="EMBL" id="SFR15300.1"/>
    </source>
</evidence>
<keyword evidence="3" id="KW-1185">Reference proteome</keyword>
<dbReference type="Proteomes" id="UP000199584">
    <property type="component" value="Unassembled WGS sequence"/>
</dbReference>
<reference evidence="3" key="1">
    <citation type="submission" date="2016-10" db="EMBL/GenBank/DDBJ databases">
        <authorList>
            <person name="Varghese N."/>
            <person name="Submissions S."/>
        </authorList>
    </citation>
    <scope>NUCLEOTIDE SEQUENCE [LARGE SCALE GENOMIC DNA]</scope>
    <source>
        <strain evidence="3">DSM 3669</strain>
    </source>
</reference>
<dbReference type="STRING" id="39060.SAMN05660706_13516"/>
<protein>
    <submittedName>
        <fullName evidence="2">Uncharacterized protein</fullName>
    </submittedName>
</protein>
<gene>
    <name evidence="2" type="ORF">SAMN05660706_13516</name>
</gene>
<evidence type="ECO:0000256" key="1">
    <source>
        <dbReference type="SAM" id="Phobius"/>
    </source>
</evidence>
<keyword evidence="1" id="KW-0472">Membrane</keyword>
<keyword evidence="1" id="KW-1133">Transmembrane helix</keyword>
<dbReference type="EMBL" id="FOYM01000035">
    <property type="protein sequence ID" value="SFR15300.1"/>
    <property type="molecule type" value="Genomic_DNA"/>
</dbReference>
<proteinExistence type="predicted"/>
<dbReference type="AlphaFoldDB" id="A0A1I6EC28"/>
<sequence length="87" mass="9747">MTIERCQKNICNVTFQRKCERTFHRACLGLITRASGRETGGSNLNDKLTKNIERTAAIIDLVAAIIFVAMLLKVYGWLDEMLVMIGG</sequence>
<accession>A0A1I6EC28</accession>
<keyword evidence="1" id="KW-0812">Transmembrane</keyword>
<feature type="transmembrane region" description="Helical" evidence="1">
    <location>
        <begin position="57"/>
        <end position="78"/>
    </location>
</feature>
<name>A0A1I6EC28_9FIRM</name>
<evidence type="ECO:0000313" key="3">
    <source>
        <dbReference type="Proteomes" id="UP000199584"/>
    </source>
</evidence>
<organism evidence="2 3">
    <name type="scientific">Desulfoscipio geothermicus DSM 3669</name>
    <dbReference type="NCBI Taxonomy" id="1121426"/>
    <lineage>
        <taxon>Bacteria</taxon>
        <taxon>Bacillati</taxon>
        <taxon>Bacillota</taxon>
        <taxon>Clostridia</taxon>
        <taxon>Eubacteriales</taxon>
        <taxon>Desulfallaceae</taxon>
        <taxon>Desulfoscipio</taxon>
    </lineage>
</organism>